<keyword evidence="1" id="KW-0732">Signal</keyword>
<dbReference type="PROSITE" id="PS51257">
    <property type="entry name" value="PROKAR_LIPOPROTEIN"/>
    <property type="match status" value="1"/>
</dbReference>
<reference evidence="2 3" key="1">
    <citation type="submission" date="2018-05" db="EMBL/GenBank/DDBJ databases">
        <title>Complete genome sequence of Arcticibacterium luteifluviistationis SM1504T, a cytophagaceae bacterium isolated from Arctic surface seawater.</title>
        <authorList>
            <person name="Li Y."/>
            <person name="Qin Q.-L."/>
        </authorList>
    </citation>
    <scope>NUCLEOTIDE SEQUENCE [LARGE SCALE GENOMIC DNA]</scope>
    <source>
        <strain evidence="2 3">SM1504</strain>
    </source>
</reference>
<dbReference type="InterPro" id="IPR011048">
    <property type="entry name" value="Haem_d1_sf"/>
</dbReference>
<dbReference type="AlphaFoldDB" id="A0A2Z4GG60"/>
<organism evidence="2 3">
    <name type="scientific">Arcticibacterium luteifluviistationis</name>
    <dbReference type="NCBI Taxonomy" id="1784714"/>
    <lineage>
        <taxon>Bacteria</taxon>
        <taxon>Pseudomonadati</taxon>
        <taxon>Bacteroidota</taxon>
        <taxon>Cytophagia</taxon>
        <taxon>Cytophagales</taxon>
        <taxon>Leadbetterellaceae</taxon>
        <taxon>Arcticibacterium</taxon>
    </lineage>
</organism>
<keyword evidence="3" id="KW-1185">Reference proteome</keyword>
<evidence type="ECO:0000256" key="1">
    <source>
        <dbReference type="SAM" id="SignalP"/>
    </source>
</evidence>
<sequence length="402" mass="43493">MKKTLYHFLLLFSTTVFILSCDDHNHDVDPEEEEKEYKYLRILVSDETDNTLSLIKPYDGTVSDHTAKFANSALYVTESGRFAGIVHRDNNLTETFDTGFENHGDHVDVKGTPKFGAMVGESESPTHFKSKRGELMTFNDGDATLSVGNESDIHTVGIKMKTINVGLIKHHGAMATFSNGNYAITEKDNSISGSLPERVKVIDSNGQTVHASTLATAGIHGNATDGTYAIFGSSSGILVVQSNGDQKLIDHPEDFGTAWFGTILETATPGEFVGYTSAKGAYLIDVVANTVKPILENTEIMQCKVSYNASKIGILLYSGEFKLFDLSTLSLVKEGGIIAATETASTQKPQMVLAEKFVYVTQPESGEVIQILLSNLSNKASFKVGDSPYGIAIIGHESSADH</sequence>
<accession>A0A2Z4GG60</accession>
<feature type="chain" id="PRO_5016284528" description="DUF5074 domain-containing protein" evidence="1">
    <location>
        <begin position="19"/>
        <end position="402"/>
    </location>
</feature>
<evidence type="ECO:0008006" key="4">
    <source>
        <dbReference type="Google" id="ProtNLM"/>
    </source>
</evidence>
<evidence type="ECO:0000313" key="3">
    <source>
        <dbReference type="Proteomes" id="UP000249873"/>
    </source>
</evidence>
<dbReference type="RefSeq" id="WP_111373403.1">
    <property type="nucleotide sequence ID" value="NZ_CP029480.1"/>
</dbReference>
<dbReference type="EMBL" id="CP029480">
    <property type="protein sequence ID" value="AWW00036.1"/>
    <property type="molecule type" value="Genomic_DNA"/>
</dbReference>
<name>A0A2Z4GG60_9BACT</name>
<dbReference type="SUPFAM" id="SSF51004">
    <property type="entry name" value="C-terminal (heme d1) domain of cytochrome cd1-nitrite reductase"/>
    <property type="match status" value="1"/>
</dbReference>
<protein>
    <recommendedName>
        <fullName evidence="4">DUF5074 domain-containing protein</fullName>
    </recommendedName>
</protein>
<gene>
    <name evidence="2" type="ORF">DJ013_18420</name>
</gene>
<evidence type="ECO:0000313" key="2">
    <source>
        <dbReference type="EMBL" id="AWW00036.1"/>
    </source>
</evidence>
<proteinExistence type="predicted"/>
<dbReference type="OrthoDB" id="867741at2"/>
<dbReference type="KEGG" id="als:DJ013_18420"/>
<dbReference type="Proteomes" id="UP000249873">
    <property type="component" value="Chromosome"/>
</dbReference>
<feature type="signal peptide" evidence="1">
    <location>
        <begin position="1"/>
        <end position="18"/>
    </location>
</feature>